<proteinExistence type="predicted"/>
<feature type="domain" description="Bro-N" evidence="1">
    <location>
        <begin position="31"/>
        <end position="131"/>
    </location>
</feature>
<organism evidence="2">
    <name type="scientific">Heliothis virescens ascovirus 3j</name>
    <dbReference type="NCBI Taxonomy" id="1561067"/>
    <lineage>
        <taxon>Viruses</taxon>
        <taxon>Varidnaviria</taxon>
        <taxon>Bamfordvirae</taxon>
        <taxon>Nucleocytoviricota</taxon>
        <taxon>Megaviricetes</taxon>
        <taxon>Pimascovirales</taxon>
        <taxon>Pimascovirales incertae sedis</taxon>
        <taxon>Ascoviridae</taxon>
        <taxon>Ascovirus</taxon>
    </lineage>
</organism>
<protein>
    <submittedName>
        <fullName evidence="2">Bro15</fullName>
    </submittedName>
</protein>
<dbReference type="InterPro" id="IPR003497">
    <property type="entry name" value="BRO_N_domain"/>
</dbReference>
<reference evidence="2" key="1">
    <citation type="submission" date="2017-10" db="EMBL/GenBank/DDBJ databases">
        <title>Ascovirus isolated from Spodoptera litura (Noctuidae: Lepidoptera) transmitted by generalist endoparasitoid Meteorus pulchricornis (Braconidae: Hymenoptera).</title>
        <authorList>
            <person name="Arai E."/>
            <person name="Ishii K."/>
            <person name="Ishii H."/>
            <person name="Kunimi Y."/>
            <person name="Inoue M.N."/>
            <person name="Makiyama N."/>
            <person name="Sagawa S."/>
            <person name="Nakai M."/>
        </authorList>
    </citation>
    <scope>NUCLEOTIDE SEQUENCE [LARGE SCALE GENOMIC DNA]</scope>
    <source>
        <strain evidence="2">ENT01</strain>
    </source>
</reference>
<dbReference type="Pfam" id="PF02498">
    <property type="entry name" value="Bro-N"/>
    <property type="match status" value="1"/>
</dbReference>
<sequence length="159" mass="18613">MLNGLKRKMSYSSLFSVTPLESDEEAYKFECWCIVTSNGDLFLKTSELLTQSGYRRPGVLMNFVPRNWAYTWEHLTETYHNISIDEATIVRPRWKKTTKFVNELGFHFLMGRSNRVVARRFSTYVYTKVLPAVKARAEQIVKKNCTRDSYAVLFCARFP</sequence>
<name>A0A2Z5UZJ6_9VIRU</name>
<evidence type="ECO:0000259" key="1">
    <source>
        <dbReference type="Pfam" id="PF02498"/>
    </source>
</evidence>
<dbReference type="EMBL" id="LC332918">
    <property type="protein sequence ID" value="BBB16592.1"/>
    <property type="molecule type" value="Genomic_DNA"/>
</dbReference>
<dbReference type="Proteomes" id="UP000317522">
    <property type="component" value="Segment"/>
</dbReference>
<accession>A0A2Z5UZJ6</accession>
<evidence type="ECO:0000313" key="2">
    <source>
        <dbReference type="EMBL" id="BBB16592.1"/>
    </source>
</evidence>